<accession>A0A518CHT7</accession>
<gene>
    <name evidence="1" type="ORF">Pla110_05040</name>
</gene>
<name>A0A518CHT7_9PLAN</name>
<organism evidence="1 2">
    <name type="scientific">Polystyrenella longa</name>
    <dbReference type="NCBI Taxonomy" id="2528007"/>
    <lineage>
        <taxon>Bacteria</taxon>
        <taxon>Pseudomonadati</taxon>
        <taxon>Planctomycetota</taxon>
        <taxon>Planctomycetia</taxon>
        <taxon>Planctomycetales</taxon>
        <taxon>Planctomycetaceae</taxon>
        <taxon>Polystyrenella</taxon>
    </lineage>
</organism>
<dbReference type="Proteomes" id="UP000317178">
    <property type="component" value="Chromosome"/>
</dbReference>
<evidence type="ECO:0000313" key="2">
    <source>
        <dbReference type="Proteomes" id="UP000317178"/>
    </source>
</evidence>
<proteinExistence type="predicted"/>
<keyword evidence="2" id="KW-1185">Reference proteome</keyword>
<dbReference type="EMBL" id="CP036281">
    <property type="protein sequence ID" value="QDU78800.1"/>
    <property type="molecule type" value="Genomic_DNA"/>
</dbReference>
<reference evidence="1 2" key="1">
    <citation type="submission" date="2019-02" db="EMBL/GenBank/DDBJ databases">
        <title>Deep-cultivation of Planctomycetes and their phenomic and genomic characterization uncovers novel biology.</title>
        <authorList>
            <person name="Wiegand S."/>
            <person name="Jogler M."/>
            <person name="Boedeker C."/>
            <person name="Pinto D."/>
            <person name="Vollmers J."/>
            <person name="Rivas-Marin E."/>
            <person name="Kohn T."/>
            <person name="Peeters S.H."/>
            <person name="Heuer A."/>
            <person name="Rast P."/>
            <person name="Oberbeckmann S."/>
            <person name="Bunk B."/>
            <person name="Jeske O."/>
            <person name="Meyerdierks A."/>
            <person name="Storesund J.E."/>
            <person name="Kallscheuer N."/>
            <person name="Luecker S."/>
            <person name="Lage O.M."/>
            <person name="Pohl T."/>
            <person name="Merkel B.J."/>
            <person name="Hornburger P."/>
            <person name="Mueller R.-W."/>
            <person name="Bruemmer F."/>
            <person name="Labrenz M."/>
            <person name="Spormann A.M."/>
            <person name="Op den Camp H."/>
            <person name="Overmann J."/>
            <person name="Amann R."/>
            <person name="Jetten M.S.M."/>
            <person name="Mascher T."/>
            <person name="Medema M.H."/>
            <person name="Devos D.P."/>
            <person name="Kaster A.-K."/>
            <person name="Ovreas L."/>
            <person name="Rohde M."/>
            <person name="Galperin M.Y."/>
            <person name="Jogler C."/>
        </authorList>
    </citation>
    <scope>NUCLEOTIDE SEQUENCE [LARGE SCALE GENOMIC DNA]</scope>
    <source>
        <strain evidence="1 2">Pla110</strain>
    </source>
</reference>
<dbReference type="KEGG" id="plon:Pla110_05040"/>
<evidence type="ECO:0000313" key="1">
    <source>
        <dbReference type="EMBL" id="QDU78800.1"/>
    </source>
</evidence>
<dbReference type="OrthoDB" id="251371at2"/>
<protein>
    <submittedName>
        <fullName evidence="1">Uncharacterized protein</fullName>
    </submittedName>
</protein>
<dbReference type="RefSeq" id="WP_144992834.1">
    <property type="nucleotide sequence ID" value="NZ_CP036281.1"/>
</dbReference>
<sequence length="246" mass="28923">MITSNDPDYINTKLIRQGKAEMHPVMDLLAEWVGQTYGARPLNIELYQPFEDQVFLQVIFQYPNGCKSISDIWPNGSCAGVEKYDAMAITAKLKEILESVREELDFPKIVVRIVGSGKVKIRYFQRNDILKIGSVICNNFFTVALNDVCDSIANRELESLVERIGHPSLWKILRFGRRVVFMVHTEEQKRRVIKKDKVAVWTRDFIELARHYDEFGYLTEQTLSIEIDTRERFKKEYNENMFYYFR</sequence>
<dbReference type="AlphaFoldDB" id="A0A518CHT7"/>